<dbReference type="PANTHER" id="PTHR35585">
    <property type="entry name" value="HHE DOMAIN PROTEIN (AFU_ORTHOLOGUE AFUA_4G00730)"/>
    <property type="match status" value="1"/>
</dbReference>
<evidence type="ECO:0000313" key="4">
    <source>
        <dbReference type="Proteomes" id="UP000185161"/>
    </source>
</evidence>
<dbReference type="PANTHER" id="PTHR35585:SF1">
    <property type="entry name" value="HHE DOMAIN PROTEIN (AFU_ORTHOLOGUE AFUA_4G00730)"/>
    <property type="match status" value="1"/>
</dbReference>
<feature type="domain" description="Hemerythrin-like" evidence="1">
    <location>
        <begin position="7"/>
        <end position="123"/>
    </location>
</feature>
<dbReference type="STRING" id="93064.BRX40_04940"/>
<dbReference type="GeneID" id="44131902"/>
<evidence type="ECO:0000313" key="2">
    <source>
        <dbReference type="EMBL" id="APR51864.1"/>
    </source>
</evidence>
<dbReference type="AlphaFoldDB" id="A0A1L6J7J9"/>
<dbReference type="OrthoDB" id="5523420at2"/>
<proteinExistence type="predicted"/>
<gene>
    <name evidence="2" type="ORF">BRX40_04940</name>
    <name evidence="3" type="ORF">CA257_01070</name>
</gene>
<evidence type="ECO:0000313" key="5">
    <source>
        <dbReference type="Proteomes" id="UP000286681"/>
    </source>
</evidence>
<name>A0A1L6J7J9_9SPHN</name>
<organism evidence="2 4">
    <name type="scientific">Sphingomonas koreensis</name>
    <dbReference type="NCBI Taxonomy" id="93064"/>
    <lineage>
        <taxon>Bacteria</taxon>
        <taxon>Pseudomonadati</taxon>
        <taxon>Pseudomonadota</taxon>
        <taxon>Alphaproteobacteria</taxon>
        <taxon>Sphingomonadales</taxon>
        <taxon>Sphingomonadaceae</taxon>
        <taxon>Sphingomonas</taxon>
    </lineage>
</organism>
<dbReference type="RefSeq" id="WP_066572264.1">
    <property type="nucleotide sequence ID" value="NZ_CP018820.1"/>
</dbReference>
<dbReference type="EMBL" id="QQWO01000001">
    <property type="protein sequence ID" value="RSV08102.1"/>
    <property type="molecule type" value="Genomic_DNA"/>
</dbReference>
<accession>A0A1L6J7J9</accession>
<evidence type="ECO:0000313" key="3">
    <source>
        <dbReference type="EMBL" id="RSV08102.1"/>
    </source>
</evidence>
<sequence length="160" mass="18537">MADDRIFAELKRDHDRQRKLLDAIAETSGDSEERRTLFEELRLELQAHAAAEEESLYATMLADPDLRDDARHSVSEHKEVDDMLGELVEMEMSSSGWLTRFKTMRDRYLHHIDEEEEEMFPAASKDLDDATKAKLAAIFEKRKPKELARAEDEMPGDARE</sequence>
<dbReference type="Gene3D" id="1.20.120.520">
    <property type="entry name" value="nmb1532 protein domain like"/>
    <property type="match status" value="1"/>
</dbReference>
<evidence type="ECO:0000259" key="1">
    <source>
        <dbReference type="Pfam" id="PF01814"/>
    </source>
</evidence>
<dbReference type="EMBL" id="CP018820">
    <property type="protein sequence ID" value="APR51864.1"/>
    <property type="molecule type" value="Genomic_DNA"/>
</dbReference>
<dbReference type="CDD" id="cd12108">
    <property type="entry name" value="Hr-like"/>
    <property type="match status" value="1"/>
</dbReference>
<reference evidence="2" key="1">
    <citation type="submission" date="2016-12" db="EMBL/GenBank/DDBJ databases">
        <title>Whole genome sequencing of Sphingomonas koreensis.</title>
        <authorList>
            <person name="Conlan S."/>
            <person name="Thomas P.J."/>
            <person name="Mullikin J."/>
            <person name="Palmore T.N."/>
            <person name="Frank K.M."/>
            <person name="Segre J.A."/>
        </authorList>
    </citation>
    <scope>NUCLEOTIDE SEQUENCE</scope>
    <source>
        <strain evidence="2">ABOJV</strain>
    </source>
</reference>
<dbReference type="KEGG" id="skr:BRX40_04940"/>
<dbReference type="Pfam" id="PF01814">
    <property type="entry name" value="Hemerythrin"/>
    <property type="match status" value="1"/>
</dbReference>
<dbReference type="InterPro" id="IPR012312">
    <property type="entry name" value="Hemerythrin-like"/>
</dbReference>
<reference evidence="3 5" key="3">
    <citation type="submission" date="2018-07" db="EMBL/GenBank/DDBJ databases">
        <title>Genomic and Epidemiologic Investigation of an Indolent Hospital Outbreak.</title>
        <authorList>
            <person name="Johnson R.C."/>
            <person name="Deming C."/>
            <person name="Conlan S."/>
            <person name="Zellmer C.J."/>
            <person name="Michelin A.V."/>
            <person name="Lee-Lin S."/>
            <person name="Thomas P.J."/>
            <person name="Park M."/>
            <person name="Weingarten R.A."/>
            <person name="Less J."/>
            <person name="Dekker J.P."/>
            <person name="Frank K.M."/>
            <person name="Musser K.A."/>
            <person name="Mcquiston J.R."/>
            <person name="Henderson D.K."/>
            <person name="Lau A.F."/>
            <person name="Palmore T.N."/>
            <person name="Segre J.A."/>
        </authorList>
    </citation>
    <scope>NUCLEOTIDE SEQUENCE [LARGE SCALE GENOMIC DNA]</scope>
    <source>
        <strain evidence="3 5">SK-NIH.Env10_0317</strain>
    </source>
</reference>
<dbReference type="Proteomes" id="UP000185161">
    <property type="component" value="Chromosome"/>
</dbReference>
<dbReference type="Proteomes" id="UP000286681">
    <property type="component" value="Unassembled WGS sequence"/>
</dbReference>
<keyword evidence="4" id="KW-1185">Reference proteome</keyword>
<reference evidence="4" key="2">
    <citation type="submission" date="2016-12" db="EMBL/GenBank/DDBJ databases">
        <title>Whole genome sequencing of Sphingomonas sp. ABOJV.</title>
        <authorList>
            <person name="Conlan S."/>
            <person name="Thomas P.J."/>
            <person name="Mullikin J."/>
            <person name="Palmore T.N."/>
            <person name="Frank K.M."/>
            <person name="Segre J.A."/>
        </authorList>
    </citation>
    <scope>NUCLEOTIDE SEQUENCE [LARGE SCALE GENOMIC DNA]</scope>
    <source>
        <strain evidence="4">ABOJV</strain>
    </source>
</reference>
<protein>
    <submittedName>
        <fullName evidence="2 3">Hemerythrin</fullName>
    </submittedName>
</protein>